<dbReference type="InterPro" id="IPR001387">
    <property type="entry name" value="Cro/C1-type_HTH"/>
</dbReference>
<dbReference type="SMART" id="SM00530">
    <property type="entry name" value="HTH_XRE"/>
    <property type="match status" value="1"/>
</dbReference>
<dbReference type="Proteomes" id="UP001401887">
    <property type="component" value="Unassembled WGS sequence"/>
</dbReference>
<keyword evidence="3" id="KW-1185">Reference proteome</keyword>
<protein>
    <recommendedName>
        <fullName evidence="1">HTH cro/C1-type domain-containing protein</fullName>
    </recommendedName>
</protein>
<gene>
    <name evidence="2" type="ORF">Dcar01_03567</name>
</gene>
<evidence type="ECO:0000313" key="3">
    <source>
        <dbReference type="Proteomes" id="UP001401887"/>
    </source>
</evidence>
<dbReference type="CDD" id="cd00093">
    <property type="entry name" value="HTH_XRE"/>
    <property type="match status" value="1"/>
</dbReference>
<dbReference type="EMBL" id="BAABRP010000024">
    <property type="protein sequence ID" value="GAA5514806.1"/>
    <property type="molecule type" value="Genomic_DNA"/>
</dbReference>
<proteinExistence type="predicted"/>
<dbReference type="SUPFAM" id="SSF47413">
    <property type="entry name" value="lambda repressor-like DNA-binding domains"/>
    <property type="match status" value="1"/>
</dbReference>
<dbReference type="Gene3D" id="1.10.260.40">
    <property type="entry name" value="lambda repressor-like DNA-binding domains"/>
    <property type="match status" value="1"/>
</dbReference>
<dbReference type="PROSITE" id="PS50943">
    <property type="entry name" value="HTH_CROC1"/>
    <property type="match status" value="1"/>
</dbReference>
<evidence type="ECO:0000259" key="1">
    <source>
        <dbReference type="PROSITE" id="PS50943"/>
    </source>
</evidence>
<sequence length="197" mass="22618">MCYFALGNFQILFVVSRRMFVLRAPQVPPMPQEPPVDIYAKLREYIKRSTKTQRKIAEEAGIPNPSYLSHMVNGRVNWVEGDYFRPLSEALGLSRDEIRELKPEIIWEEPSPPPSRALSAAAKGHRIPKPQVMIPDTLREAAEQYGHLAAFAGLGEHRWQHFMASVSRRHTPETPEGWLEEFTALKRLGYDPQEPEE</sequence>
<comment type="caution">
    <text evidence="2">The sequence shown here is derived from an EMBL/GenBank/DDBJ whole genome shotgun (WGS) entry which is preliminary data.</text>
</comment>
<organism evidence="2 3">
    <name type="scientific">Deinococcus carri</name>
    <dbReference type="NCBI Taxonomy" id="1211323"/>
    <lineage>
        <taxon>Bacteria</taxon>
        <taxon>Thermotogati</taxon>
        <taxon>Deinococcota</taxon>
        <taxon>Deinococci</taxon>
        <taxon>Deinococcales</taxon>
        <taxon>Deinococcaceae</taxon>
        <taxon>Deinococcus</taxon>
    </lineage>
</organism>
<dbReference type="InterPro" id="IPR010982">
    <property type="entry name" value="Lambda_DNA-bd_dom_sf"/>
</dbReference>
<feature type="domain" description="HTH cro/C1-type" evidence="1">
    <location>
        <begin position="42"/>
        <end position="98"/>
    </location>
</feature>
<reference evidence="2 3" key="1">
    <citation type="submission" date="2024-02" db="EMBL/GenBank/DDBJ databases">
        <title>Deinococcus carri NBRC 110142.</title>
        <authorList>
            <person name="Ichikawa N."/>
            <person name="Katano-Makiyama Y."/>
            <person name="Hidaka K."/>
        </authorList>
    </citation>
    <scope>NUCLEOTIDE SEQUENCE [LARGE SCALE GENOMIC DNA]</scope>
    <source>
        <strain evidence="2 3">NBRC 110142</strain>
    </source>
</reference>
<accession>A0ABP9WCQ0</accession>
<evidence type="ECO:0000313" key="2">
    <source>
        <dbReference type="EMBL" id="GAA5514806.1"/>
    </source>
</evidence>
<name>A0ABP9WCQ0_9DEIO</name>